<protein>
    <submittedName>
        <fullName evidence="3">CPBP family intramembrane metalloprotease</fullName>
    </submittedName>
</protein>
<accession>A0A540VIL1</accession>
<dbReference type="GO" id="GO:0006508">
    <property type="term" value="P:proteolysis"/>
    <property type="evidence" value="ECO:0007669"/>
    <property type="project" value="UniProtKB-KW"/>
</dbReference>
<feature type="domain" description="CAAX prenyl protease 2/Lysostaphin resistance protein A-like" evidence="2">
    <location>
        <begin position="124"/>
        <end position="215"/>
    </location>
</feature>
<feature type="transmembrane region" description="Helical" evidence="1">
    <location>
        <begin position="6"/>
        <end position="27"/>
    </location>
</feature>
<dbReference type="Pfam" id="PF02517">
    <property type="entry name" value="Rce1-like"/>
    <property type="match status" value="1"/>
</dbReference>
<reference evidence="3 4" key="1">
    <citation type="submission" date="2019-06" db="EMBL/GenBank/DDBJ databases">
        <title>Genome sequence of Litorilinea aerophila BAA-2444.</title>
        <authorList>
            <person name="Maclea K.S."/>
            <person name="Maurais E.G."/>
            <person name="Iannazzi L.C."/>
        </authorList>
    </citation>
    <scope>NUCLEOTIDE SEQUENCE [LARGE SCALE GENOMIC DNA]</scope>
    <source>
        <strain evidence="3 4">ATCC BAA-2444</strain>
    </source>
</reference>
<sequence length="230" mass="25224">MPLRYWLFVAVTLGLTAFIGYGTYSTARLLRTWRPNRNVLLLPAENLFRLLLILVCGGLGQLSGLPHTQLGWTFPRAGDQVVLGISLGVMLALFFYGATRWLTARTGHRYYSPLLLEIIVPRTAWELLGVLLALIPVVLLEELLFRSLLVGGLLPILPAPLLVVGWGILFGLMHSPQGLWGMTGASLAGIFLGVLFLEQGSLLTPLVTHYVANAVQIWLAMGAERPESVQ</sequence>
<dbReference type="GO" id="GO:0080120">
    <property type="term" value="P:CAAX-box protein maturation"/>
    <property type="evidence" value="ECO:0007669"/>
    <property type="project" value="UniProtKB-ARBA"/>
</dbReference>
<dbReference type="InterPro" id="IPR003675">
    <property type="entry name" value="Rce1/LyrA-like_dom"/>
</dbReference>
<proteinExistence type="predicted"/>
<evidence type="ECO:0000259" key="2">
    <source>
        <dbReference type="Pfam" id="PF02517"/>
    </source>
</evidence>
<feature type="transmembrane region" description="Helical" evidence="1">
    <location>
        <begin position="179"/>
        <end position="197"/>
    </location>
</feature>
<keyword evidence="1" id="KW-0812">Transmembrane</keyword>
<dbReference type="RefSeq" id="WP_141609322.1">
    <property type="nucleotide sequence ID" value="NZ_VIGC02000007.1"/>
</dbReference>
<feature type="transmembrane region" description="Helical" evidence="1">
    <location>
        <begin position="80"/>
        <end position="102"/>
    </location>
</feature>
<comment type="caution">
    <text evidence="3">The sequence shown here is derived from an EMBL/GenBank/DDBJ whole genome shotgun (WGS) entry which is preliminary data.</text>
</comment>
<dbReference type="InParanoid" id="A0A540VIL1"/>
<keyword evidence="1" id="KW-1133">Transmembrane helix</keyword>
<dbReference type="Proteomes" id="UP000317371">
    <property type="component" value="Unassembled WGS sequence"/>
</dbReference>
<keyword evidence="4" id="KW-1185">Reference proteome</keyword>
<organism evidence="3 4">
    <name type="scientific">Litorilinea aerophila</name>
    <dbReference type="NCBI Taxonomy" id="1204385"/>
    <lineage>
        <taxon>Bacteria</taxon>
        <taxon>Bacillati</taxon>
        <taxon>Chloroflexota</taxon>
        <taxon>Caldilineae</taxon>
        <taxon>Caldilineales</taxon>
        <taxon>Caldilineaceae</taxon>
        <taxon>Litorilinea</taxon>
    </lineage>
</organism>
<evidence type="ECO:0000313" key="3">
    <source>
        <dbReference type="EMBL" id="TQE96580.1"/>
    </source>
</evidence>
<evidence type="ECO:0000313" key="4">
    <source>
        <dbReference type="Proteomes" id="UP000317371"/>
    </source>
</evidence>
<keyword evidence="3" id="KW-0645">Protease</keyword>
<feature type="transmembrane region" description="Helical" evidence="1">
    <location>
        <begin position="152"/>
        <end position="172"/>
    </location>
</feature>
<gene>
    <name evidence="3" type="ORF">FKZ61_06715</name>
</gene>
<feature type="transmembrane region" description="Helical" evidence="1">
    <location>
        <begin position="123"/>
        <end position="140"/>
    </location>
</feature>
<dbReference type="OrthoDB" id="9855677at2"/>
<keyword evidence="3" id="KW-0482">Metalloprotease</keyword>
<dbReference type="GO" id="GO:0004175">
    <property type="term" value="F:endopeptidase activity"/>
    <property type="evidence" value="ECO:0007669"/>
    <property type="project" value="UniProtKB-ARBA"/>
</dbReference>
<keyword evidence="3" id="KW-0378">Hydrolase</keyword>
<dbReference type="GO" id="GO:0008237">
    <property type="term" value="F:metallopeptidase activity"/>
    <property type="evidence" value="ECO:0007669"/>
    <property type="project" value="UniProtKB-KW"/>
</dbReference>
<name>A0A540VIL1_9CHLR</name>
<keyword evidence="1" id="KW-0472">Membrane</keyword>
<dbReference type="AlphaFoldDB" id="A0A540VIL1"/>
<evidence type="ECO:0000256" key="1">
    <source>
        <dbReference type="SAM" id="Phobius"/>
    </source>
</evidence>
<dbReference type="EMBL" id="VIGC01000007">
    <property type="protein sequence ID" value="TQE96580.1"/>
    <property type="molecule type" value="Genomic_DNA"/>
</dbReference>